<dbReference type="Proteomes" id="UP000054266">
    <property type="component" value="Unassembled WGS sequence"/>
</dbReference>
<dbReference type="STRING" id="5601.A0A0D2GB64"/>
<evidence type="ECO:0000313" key="2">
    <source>
        <dbReference type="EMBL" id="KIW69314.1"/>
    </source>
</evidence>
<feature type="region of interest" description="Disordered" evidence="1">
    <location>
        <begin position="215"/>
        <end position="244"/>
    </location>
</feature>
<feature type="compositionally biased region" description="Low complexity" evidence="1">
    <location>
        <begin position="224"/>
        <end position="238"/>
    </location>
</feature>
<name>A0A0D2GB64_9EURO</name>
<accession>A0A0D2GB64</accession>
<dbReference type="EMBL" id="KN846958">
    <property type="protein sequence ID" value="KIW69314.1"/>
    <property type="molecule type" value="Genomic_DNA"/>
</dbReference>
<feature type="compositionally biased region" description="Low complexity" evidence="1">
    <location>
        <begin position="344"/>
        <end position="357"/>
    </location>
</feature>
<reference evidence="2 3" key="1">
    <citation type="submission" date="2015-01" db="EMBL/GenBank/DDBJ databases">
        <title>The Genome Sequence of Capronia semiimmersa CBS27337.</title>
        <authorList>
            <consortium name="The Broad Institute Genomics Platform"/>
            <person name="Cuomo C."/>
            <person name="de Hoog S."/>
            <person name="Gorbushina A."/>
            <person name="Stielow B."/>
            <person name="Teixiera M."/>
            <person name="Abouelleil A."/>
            <person name="Chapman S.B."/>
            <person name="Priest M."/>
            <person name="Young S.K."/>
            <person name="Wortman J."/>
            <person name="Nusbaum C."/>
            <person name="Birren B."/>
        </authorList>
    </citation>
    <scope>NUCLEOTIDE SEQUENCE [LARGE SCALE GENOMIC DNA]</scope>
    <source>
        <strain evidence="2 3">CBS 27337</strain>
    </source>
</reference>
<feature type="region of interest" description="Disordered" evidence="1">
    <location>
        <begin position="611"/>
        <end position="630"/>
    </location>
</feature>
<feature type="region of interest" description="Disordered" evidence="1">
    <location>
        <begin position="484"/>
        <end position="503"/>
    </location>
</feature>
<protein>
    <submittedName>
        <fullName evidence="2">Uncharacterized protein</fullName>
    </submittedName>
</protein>
<gene>
    <name evidence="2" type="ORF">PV04_05196</name>
</gene>
<feature type="compositionally biased region" description="Polar residues" evidence="1">
    <location>
        <begin position="618"/>
        <end position="629"/>
    </location>
</feature>
<dbReference type="HOGENOM" id="CLU_007901_1_0_1"/>
<dbReference type="AlphaFoldDB" id="A0A0D2GB64"/>
<sequence length="710" mass="77012">MHRSVLKLKDRYQLSYELPHEAYASHVYPRQSSNGSTVVVYGHEQGLRLVWYAGKGFKPKKNLLAPKVNGTSKSGPTVIDLDDDDEPTPAENTAAPAEFEDDQEEVDPYAPYRDVIRYIDIPLGTTATRIAIPSISKEIDQASPGAWPAIYNDRIVVAAACSDLALRVISAPLDPPAPEVQDAYKIDVQMVKIEGANSHQQFVSDIAMTHTGVLSREEEGADAQTQYRPQTRSQSQSRQDPEDSDSAQWSLLIASISCTGSGLLLVHQVPVRNNQILPRPESSVPIRRTYLGTSSVGARLSFNTTPYPAERHSSLLVTLPSNSAVKVYQLFQQAHPRDRRGSNATDASISTTRSARTSGTERGKLLITLLPAFSQQDTEVTQRRKRVLEAKWVAAGRAVIALLEDGEWGIWDLEAVGPTSSTSGANLIRGQGKISGIHGGSWTRFSVNSHIFPLAEMKQKSANSPAQPTSGSLVPMTPSTRKVRSEGLFQGPKLNTGATRPDARQHGSIFVEEKSSTRSSHDECIIISYAHEIIYLPSILAFWKGEVKPVRLPTVRLGGQAPRSVSVLPVSAYDNPFSATSIFDTIPSTPDMLIQTSHRLILSLNPLPSSSGSANASTQTAPPSDQTLLASGDLDVEGMDRMLEDMGGASATKRPMNLFTKSVGFRIDEDGDGDVDMTASPTPAKSGLRITNGRNVFGGGTPVPKRRIFT</sequence>
<feature type="region of interest" description="Disordered" evidence="1">
    <location>
        <begin position="74"/>
        <end position="104"/>
    </location>
</feature>
<keyword evidence="3" id="KW-1185">Reference proteome</keyword>
<feature type="region of interest" description="Disordered" evidence="1">
    <location>
        <begin position="335"/>
        <end position="357"/>
    </location>
</feature>
<organism evidence="2 3">
    <name type="scientific">Phialophora macrospora</name>
    <dbReference type="NCBI Taxonomy" id="1851006"/>
    <lineage>
        <taxon>Eukaryota</taxon>
        <taxon>Fungi</taxon>
        <taxon>Dikarya</taxon>
        <taxon>Ascomycota</taxon>
        <taxon>Pezizomycotina</taxon>
        <taxon>Eurotiomycetes</taxon>
        <taxon>Chaetothyriomycetidae</taxon>
        <taxon>Chaetothyriales</taxon>
        <taxon>Herpotrichiellaceae</taxon>
        <taxon>Phialophora</taxon>
    </lineage>
</organism>
<evidence type="ECO:0000313" key="3">
    <source>
        <dbReference type="Proteomes" id="UP000054266"/>
    </source>
</evidence>
<proteinExistence type="predicted"/>
<evidence type="ECO:0000256" key="1">
    <source>
        <dbReference type="SAM" id="MobiDB-lite"/>
    </source>
</evidence>